<dbReference type="EC" id="3.1.26.4" evidence="11"/>
<evidence type="ECO:0000256" key="7">
    <source>
        <dbReference type="ARBA" id="ARBA00022723"/>
    </source>
</evidence>
<dbReference type="InterPro" id="IPR023160">
    <property type="entry name" value="RNase_HII_hlx-loop-hlx_cap_dom"/>
</dbReference>
<dbReference type="PANTHER" id="PTHR10954">
    <property type="entry name" value="RIBONUCLEASE H2 SUBUNIT A"/>
    <property type="match status" value="1"/>
</dbReference>
<feature type="binding site" evidence="10">
    <location>
        <position position="12"/>
    </location>
    <ligand>
        <name>a divalent metal cation</name>
        <dbReference type="ChEBI" id="CHEBI:60240"/>
    </ligand>
</feature>
<dbReference type="AlphaFoldDB" id="L0A8T3"/>
<keyword evidence="5" id="KW-0963">Cytoplasm</keyword>
<dbReference type="Proteomes" id="UP000010469">
    <property type="component" value="Chromosome"/>
</dbReference>
<evidence type="ECO:0000313" key="13">
    <source>
        <dbReference type="EMBL" id="AFZ69829.1"/>
    </source>
</evidence>
<accession>L0A8T3</accession>
<comment type="catalytic activity">
    <reaction evidence="1 10 11">
        <text>Endonucleolytic cleavage to 5'-phosphomonoester.</text>
        <dbReference type="EC" id="3.1.26.4"/>
    </reaction>
</comment>
<dbReference type="SUPFAM" id="SSF53098">
    <property type="entry name" value="Ribonuclease H-like"/>
    <property type="match status" value="1"/>
</dbReference>
<keyword evidence="6 10" id="KW-0540">Nuclease</keyword>
<comment type="cofactor">
    <cofactor evidence="10">
        <name>Mn(2+)</name>
        <dbReference type="ChEBI" id="CHEBI:29035"/>
    </cofactor>
    <cofactor evidence="10">
        <name>Mg(2+)</name>
        <dbReference type="ChEBI" id="CHEBI:18420"/>
    </cofactor>
    <text evidence="10">Manganese or magnesium. Binds 1 divalent metal ion per monomer in the absence of substrate. May bind a second metal ion after substrate binding.</text>
</comment>
<sequence length="228" mass="26203">MVNRAKWIIGIDEAGRGSIIGELMVGSYAIRENDIDFLKEIGVKDSKMLTPNQRENLYEILIRKGLFSVIPIKPYDIDRNNINTLEEKAAIQNILNLKRQIGNIFEIKSIIIDKFGYLKLMPSKLKQLGFKGDLIVEPKADVNYPVVSAASIIAKVIRDRRIEILRKLYGVKGSGYPSDPETIDYVFSELKKGYKPLFIRYSWETLKGTEYYIKKSKRTSKSLQDFMK</sequence>
<evidence type="ECO:0000256" key="3">
    <source>
        <dbReference type="ARBA" id="ARBA00004065"/>
    </source>
</evidence>
<organism evidence="13 14">
    <name type="scientific">Caldisphaera lagunensis (strain DSM 15908 / JCM 11604 / ANMR 0165 / IC-154)</name>
    <dbReference type="NCBI Taxonomy" id="1056495"/>
    <lineage>
        <taxon>Archaea</taxon>
        <taxon>Thermoproteota</taxon>
        <taxon>Thermoprotei</taxon>
        <taxon>Acidilobales</taxon>
        <taxon>Caldisphaeraceae</taxon>
        <taxon>Caldisphaera</taxon>
    </lineage>
</organism>
<dbReference type="OrthoDB" id="33866at2157"/>
<keyword evidence="14" id="KW-1185">Reference proteome</keyword>
<dbReference type="FunCoup" id="L0A8T3">
    <property type="interactions" value="111"/>
</dbReference>
<dbReference type="GO" id="GO:0004523">
    <property type="term" value="F:RNA-DNA hybrid ribonuclease activity"/>
    <property type="evidence" value="ECO:0007669"/>
    <property type="project" value="UniProtKB-UniRule"/>
</dbReference>
<keyword evidence="8 10" id="KW-0255">Endonuclease</keyword>
<gene>
    <name evidence="13" type="ordered locus">Calag_0036</name>
</gene>
<dbReference type="CDD" id="cd07180">
    <property type="entry name" value="RNase_HII_archaea_like"/>
    <property type="match status" value="1"/>
</dbReference>
<dbReference type="HOGENOM" id="CLU_036532_0_4_2"/>
<evidence type="ECO:0000313" key="14">
    <source>
        <dbReference type="Proteomes" id="UP000010469"/>
    </source>
</evidence>
<evidence type="ECO:0000256" key="2">
    <source>
        <dbReference type="ARBA" id="ARBA00001946"/>
    </source>
</evidence>
<comment type="similarity">
    <text evidence="11">Belongs to the RNase HII family.</text>
</comment>
<dbReference type="NCBIfam" id="TIGR00729">
    <property type="entry name" value="ribonuclease HII"/>
    <property type="match status" value="1"/>
</dbReference>
<dbReference type="GO" id="GO:0005737">
    <property type="term" value="C:cytoplasm"/>
    <property type="evidence" value="ECO:0007669"/>
    <property type="project" value="UniProtKB-SubCell"/>
</dbReference>
<dbReference type="Gene3D" id="1.10.10.460">
    <property type="entry name" value="Ribonuclease hii. Domain 2"/>
    <property type="match status" value="1"/>
</dbReference>
<feature type="domain" description="RNase H type-2" evidence="12">
    <location>
        <begin position="6"/>
        <end position="215"/>
    </location>
</feature>
<evidence type="ECO:0000256" key="5">
    <source>
        <dbReference type="ARBA" id="ARBA00022490"/>
    </source>
</evidence>
<dbReference type="Gene3D" id="3.30.420.10">
    <property type="entry name" value="Ribonuclease H-like superfamily/Ribonuclease H"/>
    <property type="match status" value="1"/>
</dbReference>
<dbReference type="GO" id="GO:0032299">
    <property type="term" value="C:ribonuclease H2 complex"/>
    <property type="evidence" value="ECO:0007669"/>
    <property type="project" value="TreeGrafter"/>
</dbReference>
<dbReference type="Pfam" id="PF01351">
    <property type="entry name" value="RNase_HII"/>
    <property type="match status" value="1"/>
</dbReference>
<dbReference type="GeneID" id="14211296"/>
<protein>
    <recommendedName>
        <fullName evidence="11">Ribonuclease</fullName>
        <ecNumber evidence="11">3.1.26.4</ecNumber>
    </recommendedName>
</protein>
<reference evidence="14" key="1">
    <citation type="submission" date="2012-03" db="EMBL/GenBank/DDBJ databases">
        <title>Complete genome of Caldisphaera lagunensis DSM 15908.</title>
        <authorList>
            <person name="Lucas S."/>
            <person name="Copeland A."/>
            <person name="Lapidus A."/>
            <person name="Glavina del Rio T."/>
            <person name="Dalin E."/>
            <person name="Tice H."/>
            <person name="Bruce D."/>
            <person name="Goodwin L."/>
            <person name="Pitluck S."/>
            <person name="Peters L."/>
            <person name="Mikhailova N."/>
            <person name="Teshima H."/>
            <person name="Kyrpides N."/>
            <person name="Mavromatis K."/>
            <person name="Ivanova N."/>
            <person name="Brettin T."/>
            <person name="Detter J.C."/>
            <person name="Han C."/>
            <person name="Larimer F."/>
            <person name="Land M."/>
            <person name="Hauser L."/>
            <person name="Markowitz V."/>
            <person name="Cheng J.-F."/>
            <person name="Hugenholtz P."/>
            <person name="Woyke T."/>
            <person name="Wu D."/>
            <person name="Spring S."/>
            <person name="Schroeder M."/>
            <person name="Brambilla E."/>
            <person name="Klenk H.-P."/>
            <person name="Eisen J.A."/>
        </authorList>
    </citation>
    <scope>NUCLEOTIDE SEQUENCE [LARGE SCALE GENOMIC DNA]</scope>
    <source>
        <strain evidence="14">DSM 15908 / JCM 11604 / IC-154</strain>
    </source>
</reference>
<comment type="cofactor">
    <cofactor evidence="2">
        <name>Mg(2+)</name>
        <dbReference type="ChEBI" id="CHEBI:18420"/>
    </cofactor>
</comment>
<proteinExistence type="inferred from homology"/>
<evidence type="ECO:0000256" key="4">
    <source>
        <dbReference type="ARBA" id="ARBA00004496"/>
    </source>
</evidence>
<feature type="binding site" evidence="10">
    <location>
        <position position="113"/>
    </location>
    <ligand>
        <name>a divalent metal cation</name>
        <dbReference type="ChEBI" id="CHEBI:60240"/>
    </ligand>
</feature>
<evidence type="ECO:0000256" key="11">
    <source>
        <dbReference type="RuleBase" id="RU003515"/>
    </source>
</evidence>
<dbReference type="EMBL" id="CP003378">
    <property type="protein sequence ID" value="AFZ69829.1"/>
    <property type="molecule type" value="Genomic_DNA"/>
</dbReference>
<dbReference type="eggNOG" id="arCOG04121">
    <property type="taxonomic scope" value="Archaea"/>
</dbReference>
<evidence type="ECO:0000256" key="10">
    <source>
        <dbReference type="PROSITE-ProRule" id="PRU01319"/>
    </source>
</evidence>
<comment type="function">
    <text evidence="3 11">Endonuclease that specifically degrades the RNA of RNA-DNA hybrids.</text>
</comment>
<dbReference type="InterPro" id="IPR001352">
    <property type="entry name" value="RNase_HII/HIII"/>
</dbReference>
<evidence type="ECO:0000256" key="6">
    <source>
        <dbReference type="ARBA" id="ARBA00022722"/>
    </source>
</evidence>
<dbReference type="KEGG" id="clg:Calag_0036"/>
<keyword evidence="7 10" id="KW-0479">Metal-binding</keyword>
<dbReference type="RefSeq" id="WP_015231727.1">
    <property type="nucleotide sequence ID" value="NC_019791.1"/>
</dbReference>
<evidence type="ECO:0000259" key="12">
    <source>
        <dbReference type="PROSITE" id="PS51975"/>
    </source>
</evidence>
<evidence type="ECO:0000256" key="8">
    <source>
        <dbReference type="ARBA" id="ARBA00022759"/>
    </source>
</evidence>
<feature type="binding site" evidence="10">
    <location>
        <position position="13"/>
    </location>
    <ligand>
        <name>a divalent metal cation</name>
        <dbReference type="ChEBI" id="CHEBI:60240"/>
    </ligand>
</feature>
<dbReference type="InterPro" id="IPR024567">
    <property type="entry name" value="RNase_HII/HIII_dom"/>
</dbReference>
<dbReference type="GO" id="GO:0003723">
    <property type="term" value="F:RNA binding"/>
    <property type="evidence" value="ECO:0007669"/>
    <property type="project" value="UniProtKB-UniRule"/>
</dbReference>
<evidence type="ECO:0000256" key="1">
    <source>
        <dbReference type="ARBA" id="ARBA00000077"/>
    </source>
</evidence>
<keyword evidence="9 10" id="KW-0378">Hydrolase</keyword>
<dbReference type="GO" id="GO:0046872">
    <property type="term" value="F:metal ion binding"/>
    <property type="evidence" value="ECO:0007669"/>
    <property type="project" value="UniProtKB-KW"/>
</dbReference>
<dbReference type="GO" id="GO:0006298">
    <property type="term" value="P:mismatch repair"/>
    <property type="evidence" value="ECO:0007669"/>
    <property type="project" value="TreeGrafter"/>
</dbReference>
<dbReference type="InParanoid" id="L0A8T3"/>
<dbReference type="InterPro" id="IPR004649">
    <property type="entry name" value="RNase_H2_suA"/>
</dbReference>
<dbReference type="PROSITE" id="PS51975">
    <property type="entry name" value="RNASE_H_2"/>
    <property type="match status" value="1"/>
</dbReference>
<dbReference type="GO" id="GO:0043137">
    <property type="term" value="P:DNA replication, removal of RNA primer"/>
    <property type="evidence" value="ECO:0007669"/>
    <property type="project" value="TreeGrafter"/>
</dbReference>
<name>L0A8T3_CALLD</name>
<dbReference type="InterPro" id="IPR012337">
    <property type="entry name" value="RNaseH-like_sf"/>
</dbReference>
<dbReference type="PANTHER" id="PTHR10954:SF23">
    <property type="entry name" value="RIBONUCLEASE"/>
    <property type="match status" value="1"/>
</dbReference>
<comment type="subcellular location">
    <subcellularLocation>
        <location evidence="4">Cytoplasm</location>
    </subcellularLocation>
</comment>
<dbReference type="InterPro" id="IPR036397">
    <property type="entry name" value="RNaseH_sf"/>
</dbReference>
<evidence type="ECO:0000256" key="9">
    <source>
        <dbReference type="ARBA" id="ARBA00022801"/>
    </source>
</evidence>
<dbReference type="STRING" id="1056495.Calag_0036"/>